<dbReference type="KEGG" id="rdp:RD2015_2522"/>
<organism evidence="9 10">
    <name type="scientific">Roseateles depolymerans</name>
    <dbReference type="NCBI Taxonomy" id="76731"/>
    <lineage>
        <taxon>Bacteria</taxon>
        <taxon>Pseudomonadati</taxon>
        <taxon>Pseudomonadota</taxon>
        <taxon>Betaproteobacteria</taxon>
        <taxon>Burkholderiales</taxon>
        <taxon>Sphaerotilaceae</taxon>
        <taxon>Roseateles</taxon>
    </lineage>
</organism>
<dbReference type="AlphaFoldDB" id="A0A0U3ME74"/>
<dbReference type="GO" id="GO:0016020">
    <property type="term" value="C:membrane"/>
    <property type="evidence" value="ECO:0007669"/>
    <property type="project" value="GOC"/>
</dbReference>
<keyword evidence="2 8" id="KW-0812">Transmembrane</keyword>
<keyword evidence="5" id="KW-0443">Lipid metabolism</keyword>
<proteinExistence type="predicted"/>
<dbReference type="GO" id="GO:0005506">
    <property type="term" value="F:iron ion binding"/>
    <property type="evidence" value="ECO:0007669"/>
    <property type="project" value="InterPro"/>
</dbReference>
<evidence type="ECO:0000256" key="6">
    <source>
        <dbReference type="ARBA" id="ARBA00023136"/>
    </source>
</evidence>
<keyword evidence="3 8" id="KW-1133">Transmembrane helix</keyword>
<dbReference type="EMBL" id="CP013729">
    <property type="protein sequence ID" value="ALV06989.1"/>
    <property type="molecule type" value="Genomic_DNA"/>
</dbReference>
<evidence type="ECO:0000256" key="5">
    <source>
        <dbReference type="ARBA" id="ARBA00023098"/>
    </source>
</evidence>
<evidence type="ECO:0000256" key="3">
    <source>
        <dbReference type="ARBA" id="ARBA00022989"/>
    </source>
</evidence>
<gene>
    <name evidence="9" type="ORF">RD2015_2522</name>
</gene>
<keyword evidence="10" id="KW-1185">Reference proteome</keyword>
<feature type="transmembrane region" description="Helical" evidence="8">
    <location>
        <begin position="138"/>
        <end position="162"/>
    </location>
</feature>
<feature type="transmembrane region" description="Helical" evidence="8">
    <location>
        <begin position="75"/>
        <end position="96"/>
    </location>
</feature>
<dbReference type="InterPro" id="IPR006694">
    <property type="entry name" value="Fatty_acid_hydroxylase"/>
</dbReference>
<dbReference type="OrthoDB" id="9770329at2"/>
<comment type="subcellular location">
    <subcellularLocation>
        <location evidence="1">Endomembrane system</location>
        <topology evidence="1">Multi-pass membrane protein</topology>
    </subcellularLocation>
</comment>
<dbReference type="PANTHER" id="PTHR21624:SF1">
    <property type="entry name" value="ALKYLGLYCEROL MONOOXYGENASE"/>
    <property type="match status" value="1"/>
</dbReference>
<sequence length="400" mass="44557">MHRVLLIAVPLFALCIALEWLWGRWQGRDTHDLADSLSSLSQGLMSLAVAAVTPLFQTGLYAWTLPHVARLPASAWSGWWAWAAAIVVYDFCDYWLHRVSHESAIFWAAHAVHHQSERFNLTTALRQESFYAVMGAPFFLPMALLGMPVDLYLGAGLFVLLYQFWIHTELIGKLGWLDRVISTPSNHRVHHAVNPGYLDKNYGAVLVIWDRIFGSFVEETEPCVYGTVKPLHSWSPLRAIGQFYGELFERARATPRWRDRVRVLFKSPGWAPPGLPPFAPPDEARLRQPRFASHMEALDVGRAISLFLVTAAATAMWLEVADDLGEGPNLLAAAVITIGLSATGAMLARDVRDGNPGRERDGNGPRDGHRSSQRRAWGLYLGAMALCMGLLGTLLLQMPN</sequence>
<reference evidence="9 10" key="1">
    <citation type="submission" date="2015-12" db="EMBL/GenBank/DDBJ databases">
        <title>Complete genome of Roseateles depolymerans KCTC 42856.</title>
        <authorList>
            <person name="Kim K.M."/>
        </authorList>
    </citation>
    <scope>NUCLEOTIDE SEQUENCE [LARGE SCALE GENOMIC DNA]</scope>
    <source>
        <strain evidence="9 10">KCTC 42856</strain>
    </source>
</reference>
<feature type="transmembrane region" description="Helical" evidence="8">
    <location>
        <begin position="330"/>
        <end position="348"/>
    </location>
</feature>
<evidence type="ECO:0000256" key="7">
    <source>
        <dbReference type="SAM" id="MobiDB-lite"/>
    </source>
</evidence>
<dbReference type="GO" id="GO:0008610">
    <property type="term" value="P:lipid biosynthetic process"/>
    <property type="evidence" value="ECO:0007669"/>
    <property type="project" value="InterPro"/>
</dbReference>
<feature type="compositionally biased region" description="Basic and acidic residues" evidence="7">
    <location>
        <begin position="349"/>
        <end position="370"/>
    </location>
</feature>
<dbReference type="GO" id="GO:0012505">
    <property type="term" value="C:endomembrane system"/>
    <property type="evidence" value="ECO:0007669"/>
    <property type="project" value="UniProtKB-SubCell"/>
</dbReference>
<dbReference type="Proteomes" id="UP000060699">
    <property type="component" value="Chromosome"/>
</dbReference>
<name>A0A0U3ME74_9BURK</name>
<feature type="region of interest" description="Disordered" evidence="7">
    <location>
        <begin position="349"/>
        <end position="371"/>
    </location>
</feature>
<evidence type="ECO:0000313" key="10">
    <source>
        <dbReference type="Proteomes" id="UP000060699"/>
    </source>
</evidence>
<accession>A0A0U3ME74</accession>
<evidence type="ECO:0000256" key="2">
    <source>
        <dbReference type="ARBA" id="ARBA00022692"/>
    </source>
</evidence>
<protein>
    <submittedName>
        <fullName evidence="9">Fatty acid hydroxylase</fullName>
    </submittedName>
</protein>
<evidence type="ECO:0000256" key="8">
    <source>
        <dbReference type="SAM" id="Phobius"/>
    </source>
</evidence>
<dbReference type="PANTHER" id="PTHR21624">
    <property type="entry name" value="STEROL DESATURASE-RELATED PROTEIN"/>
    <property type="match status" value="1"/>
</dbReference>
<evidence type="ECO:0000313" key="9">
    <source>
        <dbReference type="EMBL" id="ALV06989.1"/>
    </source>
</evidence>
<keyword evidence="6 8" id="KW-0472">Membrane</keyword>
<dbReference type="RefSeq" id="WP_083525588.1">
    <property type="nucleotide sequence ID" value="NZ_CP013729.1"/>
</dbReference>
<dbReference type="InterPro" id="IPR051689">
    <property type="entry name" value="Sterol_desaturase/TMEM195"/>
</dbReference>
<evidence type="ECO:0000256" key="4">
    <source>
        <dbReference type="ARBA" id="ARBA00023002"/>
    </source>
</evidence>
<dbReference type="GO" id="GO:0006643">
    <property type="term" value="P:membrane lipid metabolic process"/>
    <property type="evidence" value="ECO:0007669"/>
    <property type="project" value="TreeGrafter"/>
</dbReference>
<dbReference type="GO" id="GO:0050479">
    <property type="term" value="F:glyceryl-ether monooxygenase activity"/>
    <property type="evidence" value="ECO:0007669"/>
    <property type="project" value="TreeGrafter"/>
</dbReference>
<dbReference type="Pfam" id="PF04116">
    <property type="entry name" value="FA_hydroxylase"/>
    <property type="match status" value="1"/>
</dbReference>
<dbReference type="PATRIC" id="fig|76731.3.peg.2580"/>
<feature type="transmembrane region" description="Helical" evidence="8">
    <location>
        <begin position="376"/>
        <end position="396"/>
    </location>
</feature>
<evidence type="ECO:0000256" key="1">
    <source>
        <dbReference type="ARBA" id="ARBA00004127"/>
    </source>
</evidence>
<keyword evidence="4" id="KW-0560">Oxidoreductase</keyword>
<dbReference type="STRING" id="76731.RD2015_2522"/>
<feature type="transmembrane region" description="Helical" evidence="8">
    <location>
        <begin position="300"/>
        <end position="318"/>
    </location>
</feature>
<feature type="transmembrane region" description="Helical" evidence="8">
    <location>
        <begin position="41"/>
        <end position="63"/>
    </location>
</feature>